<gene>
    <name evidence="9" type="ORF">NP493_231g03020</name>
</gene>
<dbReference type="Gene3D" id="3.40.350.10">
    <property type="entry name" value="Creatinase/prolidase N-terminal domain"/>
    <property type="match status" value="2"/>
</dbReference>
<keyword evidence="4" id="KW-0378">Hydrolase</keyword>
<dbReference type="Pfam" id="PF16189">
    <property type="entry name" value="Creatinase_N_2"/>
    <property type="match status" value="1"/>
</dbReference>
<evidence type="ECO:0000256" key="1">
    <source>
        <dbReference type="ARBA" id="ARBA00001936"/>
    </source>
</evidence>
<dbReference type="Pfam" id="PF00557">
    <property type="entry name" value="Peptidase_M24"/>
    <property type="match status" value="1"/>
</dbReference>
<dbReference type="InterPro" id="IPR033740">
    <property type="entry name" value="Pept_M24B"/>
</dbReference>
<dbReference type="InterPro" id="IPR029149">
    <property type="entry name" value="Creatin/AminoP/Spt16_N"/>
</dbReference>
<proteinExistence type="inferred from homology"/>
<dbReference type="Gene3D" id="3.90.230.10">
    <property type="entry name" value="Creatinase/methionine aminopeptidase superfamily"/>
    <property type="match status" value="1"/>
</dbReference>
<dbReference type="InterPro" id="IPR000587">
    <property type="entry name" value="Creatinase_N"/>
</dbReference>
<dbReference type="InterPro" id="IPR050422">
    <property type="entry name" value="X-Pro_aminopeptidase_P"/>
</dbReference>
<dbReference type="Proteomes" id="UP001209878">
    <property type="component" value="Unassembled WGS sequence"/>
</dbReference>
<dbReference type="AlphaFoldDB" id="A0AAD9UDP8"/>
<name>A0AAD9UDP8_RIDPI</name>
<evidence type="ECO:0000256" key="4">
    <source>
        <dbReference type="ARBA" id="ARBA00022801"/>
    </source>
</evidence>
<evidence type="ECO:0000256" key="5">
    <source>
        <dbReference type="ARBA" id="ARBA00023211"/>
    </source>
</evidence>
<accession>A0AAD9UDP8</accession>
<dbReference type="PANTHER" id="PTHR43763">
    <property type="entry name" value="XAA-PRO AMINOPEPTIDASE 1"/>
    <property type="match status" value="1"/>
</dbReference>
<dbReference type="EMBL" id="JAODUO010000231">
    <property type="protein sequence ID" value="KAK2185540.1"/>
    <property type="molecule type" value="Genomic_DNA"/>
</dbReference>
<evidence type="ECO:0000256" key="3">
    <source>
        <dbReference type="ARBA" id="ARBA00022723"/>
    </source>
</evidence>
<dbReference type="InterPro" id="IPR036005">
    <property type="entry name" value="Creatinase/aminopeptidase-like"/>
</dbReference>
<dbReference type="FunFam" id="3.90.230.10:FF:000007">
    <property type="entry name" value="Xaa-Pro aminopeptidase P"/>
    <property type="match status" value="1"/>
</dbReference>
<evidence type="ECO:0000313" key="9">
    <source>
        <dbReference type="EMBL" id="KAK2185540.1"/>
    </source>
</evidence>
<keyword evidence="5" id="KW-0464">Manganese</keyword>
<comment type="similarity">
    <text evidence="2">Belongs to the peptidase M24B family.</text>
</comment>
<protein>
    <recommendedName>
        <fullName evidence="11">Xaa-Pro aminopeptidase</fullName>
    </recommendedName>
</protein>
<feature type="domain" description="Creatinase N-terminal" evidence="7">
    <location>
        <begin position="10"/>
        <end position="120"/>
    </location>
</feature>
<evidence type="ECO:0000256" key="2">
    <source>
        <dbReference type="ARBA" id="ARBA00008766"/>
    </source>
</evidence>
<dbReference type="GO" id="GO:0070006">
    <property type="term" value="F:metalloaminopeptidase activity"/>
    <property type="evidence" value="ECO:0007669"/>
    <property type="project" value="InterPro"/>
</dbReference>
<dbReference type="PANTHER" id="PTHR43763:SF6">
    <property type="entry name" value="XAA-PRO AMINOPEPTIDASE 1"/>
    <property type="match status" value="1"/>
</dbReference>
<dbReference type="Pfam" id="PF16188">
    <property type="entry name" value="Peptidase_M24_C"/>
    <property type="match status" value="1"/>
</dbReference>
<comment type="caution">
    <text evidence="9">The sequence shown here is derived from an EMBL/GenBank/DDBJ whole genome shotgun (WGS) entry which is preliminary data.</text>
</comment>
<evidence type="ECO:0008006" key="11">
    <source>
        <dbReference type="Google" id="ProtNLM"/>
    </source>
</evidence>
<dbReference type="Pfam" id="PF01321">
    <property type="entry name" value="Creatinase_N"/>
    <property type="match status" value="1"/>
</dbReference>
<dbReference type="InterPro" id="IPR032416">
    <property type="entry name" value="Peptidase_M24_C"/>
</dbReference>
<dbReference type="SUPFAM" id="SSF53092">
    <property type="entry name" value="Creatinase/prolidase N-terminal domain"/>
    <property type="match status" value="2"/>
</dbReference>
<dbReference type="SUPFAM" id="SSF55920">
    <property type="entry name" value="Creatinase/aminopeptidase"/>
    <property type="match status" value="1"/>
</dbReference>
<dbReference type="GO" id="GO:0046872">
    <property type="term" value="F:metal ion binding"/>
    <property type="evidence" value="ECO:0007669"/>
    <property type="project" value="UniProtKB-KW"/>
</dbReference>
<evidence type="ECO:0000259" key="7">
    <source>
        <dbReference type="Pfam" id="PF01321"/>
    </source>
</evidence>
<evidence type="ECO:0000313" key="10">
    <source>
        <dbReference type="Proteomes" id="UP001209878"/>
    </source>
</evidence>
<evidence type="ECO:0000259" key="8">
    <source>
        <dbReference type="Pfam" id="PF16188"/>
    </source>
</evidence>
<organism evidence="9 10">
    <name type="scientific">Ridgeia piscesae</name>
    <name type="common">Tubeworm</name>
    <dbReference type="NCBI Taxonomy" id="27915"/>
    <lineage>
        <taxon>Eukaryota</taxon>
        <taxon>Metazoa</taxon>
        <taxon>Spiralia</taxon>
        <taxon>Lophotrochozoa</taxon>
        <taxon>Annelida</taxon>
        <taxon>Polychaeta</taxon>
        <taxon>Sedentaria</taxon>
        <taxon>Canalipalpata</taxon>
        <taxon>Sabellida</taxon>
        <taxon>Siboglinidae</taxon>
        <taxon>Ridgeia</taxon>
    </lineage>
</organism>
<feature type="domain" description="Peptidase M24 C-terminal" evidence="8">
    <location>
        <begin position="541"/>
        <end position="605"/>
    </location>
</feature>
<dbReference type="InterPro" id="IPR000994">
    <property type="entry name" value="Pept_M24"/>
</dbReference>
<reference evidence="9" key="1">
    <citation type="journal article" date="2023" name="Mol. Biol. Evol.">
        <title>Third-Generation Sequencing Reveals the Adaptive Role of the Epigenome in Three Deep-Sea Polychaetes.</title>
        <authorList>
            <person name="Perez M."/>
            <person name="Aroh O."/>
            <person name="Sun Y."/>
            <person name="Lan Y."/>
            <person name="Juniper S.K."/>
            <person name="Young C.R."/>
            <person name="Angers B."/>
            <person name="Qian P.Y."/>
        </authorList>
    </citation>
    <scope>NUCLEOTIDE SEQUENCE</scope>
    <source>
        <strain evidence="9">R07B-5</strain>
    </source>
</reference>
<keyword evidence="3" id="KW-0479">Metal-binding</keyword>
<dbReference type="CDD" id="cd01085">
    <property type="entry name" value="APP"/>
    <property type="match status" value="1"/>
</dbReference>
<comment type="cofactor">
    <cofactor evidence="1">
        <name>Mn(2+)</name>
        <dbReference type="ChEBI" id="CHEBI:29035"/>
    </cofactor>
</comment>
<dbReference type="GO" id="GO:0005737">
    <property type="term" value="C:cytoplasm"/>
    <property type="evidence" value="ECO:0007669"/>
    <property type="project" value="UniProtKB-ARBA"/>
</dbReference>
<feature type="domain" description="Peptidase M24" evidence="6">
    <location>
        <begin position="315"/>
        <end position="529"/>
    </location>
</feature>
<keyword evidence="10" id="KW-1185">Reference proteome</keyword>
<evidence type="ECO:0000259" key="6">
    <source>
        <dbReference type="Pfam" id="PF00557"/>
    </source>
</evidence>
<sequence length="643" mass="72303">MGDVSLTGGHTLDAYIIEKRDEYGSDGAEADNRLKFISGFSGSSGWAVVTTRAAALWTDGRYDTQADQQMDCQWTLILVAEGNLDSATWLLHVLPSGAKVGADPRLVSLASWQKYQSMLAIKMIQMVEVQADLVEHVWTSGRPPRPNNPVYVHPLSFAGENWQSKVSRLRTEMAGAHLDALVVTSLSATAWLFNLRGSDIEYSPLFYSYAIVLQEEIRLYLVNYQTMPTAKNISEHLDSACTKDRTLCVQIKEHTEALKDLRAISSNDNIFMVGISPSASYAVFLAAGEKRVVDFSPVILMKSIKNPTEQRRYMECQVRDSAALVEFAALLEEQVTAGAYWTEISAARKLAQIRSTYDFNRGISFRTISAVGENAAIIHYGPDNVTDTRIRTDRVYLLDSGGQYLDGTTDVTRTFHYGTPTDLEREAYTRVLIASIELATTVWPEGLHGNDLDARTRNILWENGWDYRHGTGHGIGYFLTVHEGPLYISVRQVPGDSPLHPGMFVSDEPGYYEHGKFGIRLENVLRIQEAHTPYHFGNSRYLGFSETTLVPYEPKFIKYEMLSVRHRRWLNAYHSRCLRETGEYLKNVRNNQHAYNWLLARVSPIPDTPYWTKLARLTSGSDVIVVSWTCLAAITALATQLLV</sequence>